<dbReference type="PANTHER" id="PTHR46179">
    <property type="entry name" value="ZINC FINGER PROTEIN"/>
    <property type="match status" value="1"/>
</dbReference>
<organism evidence="10 11">
    <name type="scientific">Molorchus minor</name>
    <dbReference type="NCBI Taxonomy" id="1323400"/>
    <lineage>
        <taxon>Eukaryota</taxon>
        <taxon>Metazoa</taxon>
        <taxon>Ecdysozoa</taxon>
        <taxon>Arthropoda</taxon>
        <taxon>Hexapoda</taxon>
        <taxon>Insecta</taxon>
        <taxon>Pterygota</taxon>
        <taxon>Neoptera</taxon>
        <taxon>Endopterygota</taxon>
        <taxon>Coleoptera</taxon>
        <taxon>Polyphaga</taxon>
        <taxon>Cucujiformia</taxon>
        <taxon>Chrysomeloidea</taxon>
        <taxon>Cerambycidae</taxon>
        <taxon>Lamiinae</taxon>
        <taxon>Monochamini</taxon>
        <taxon>Molorchus</taxon>
    </lineage>
</organism>
<feature type="domain" description="C2H2-type" evidence="9">
    <location>
        <begin position="317"/>
        <end position="346"/>
    </location>
</feature>
<reference evidence="10" key="1">
    <citation type="journal article" date="2023" name="Insect Mol. Biol.">
        <title>Genome sequencing provides insights into the evolution of gene families encoding plant cell wall-degrading enzymes in longhorned beetles.</title>
        <authorList>
            <person name="Shin N.R."/>
            <person name="Okamura Y."/>
            <person name="Kirsch R."/>
            <person name="Pauchet Y."/>
        </authorList>
    </citation>
    <scope>NUCLEOTIDE SEQUENCE</scope>
    <source>
        <strain evidence="10">MMC_N1</strain>
    </source>
</reference>
<evidence type="ECO:0000313" key="10">
    <source>
        <dbReference type="EMBL" id="KAJ8973281.1"/>
    </source>
</evidence>
<sequence length="571" mass="65820">MELNCGEDIYYVERTNSLLDDEDGIDDYDDDLEAQVVDSHPLLDAFDIRIPQPQYVPKKKSPDSLHKLLNKFKSNGKSDSESSEDNYRSIIDQSYNVFQSHQIKMKEILPIEERCTKPKPKILRPEISLDGDSILMSEDHVGIGSGIQHKNDLNDSFSITNIDSYTMEDTEIGLKCKSGDDKLESPCILRSVNKSDTLVNKSNGSAVCISKYESLSLSPPHSIEISFSKNTTSVIFKNAEGQLIFPTHYIQLQRVQVQKLLRISQVQICKGLEQTIPQILTNLSAKIHLCPLKCTKAFLHIADAKIHTLKHMQVKPFKCDKPNCLWQFYTASRLTRHKETHKKKKDFICNINNCKKAFSTVYNLNEHKKKHNKPATLPCLVKECNAMFQNDYQRRLHYKIHDPKDAPFPCTNIKCTKSFFSQPLLDYHYRSCVQRESDIICPEPNCKKICASPYRLQEHMRQHTGVKPYQCSYKNCTWRFSTASKLKRHQIIHTRDRKFHCTIGDCKKSFFRSEHLKEHTLTHIEKKTFETEAIQSLGVPSDVMGNNLVQDDDIVLLDDEKFSTVNLRDLD</sequence>
<dbReference type="PROSITE" id="PS00028">
    <property type="entry name" value="ZINC_FINGER_C2H2_1"/>
    <property type="match status" value="7"/>
</dbReference>
<keyword evidence="11" id="KW-1185">Reference proteome</keyword>
<dbReference type="InterPro" id="IPR013087">
    <property type="entry name" value="Znf_C2H2_type"/>
</dbReference>
<dbReference type="InterPro" id="IPR051061">
    <property type="entry name" value="Zinc_finger_trans_reg"/>
</dbReference>
<evidence type="ECO:0000256" key="5">
    <source>
        <dbReference type="ARBA" id="ARBA00023015"/>
    </source>
</evidence>
<keyword evidence="4" id="KW-0862">Zinc</keyword>
<proteinExistence type="predicted"/>
<keyword evidence="2" id="KW-0479">Metal-binding</keyword>
<evidence type="ECO:0000256" key="1">
    <source>
        <dbReference type="ARBA" id="ARBA00004123"/>
    </source>
</evidence>
<dbReference type="Proteomes" id="UP001162164">
    <property type="component" value="Unassembled WGS sequence"/>
</dbReference>
<feature type="domain" description="C2H2-type" evidence="9">
    <location>
        <begin position="499"/>
        <end position="528"/>
    </location>
</feature>
<accession>A0ABQ9J584</accession>
<evidence type="ECO:0000256" key="7">
    <source>
        <dbReference type="ARBA" id="ARBA00023242"/>
    </source>
</evidence>
<evidence type="ECO:0000256" key="2">
    <source>
        <dbReference type="ARBA" id="ARBA00022723"/>
    </source>
</evidence>
<dbReference type="InterPro" id="IPR036236">
    <property type="entry name" value="Znf_C2H2_sf"/>
</dbReference>
<keyword evidence="5" id="KW-0805">Transcription regulation</keyword>
<gene>
    <name evidence="10" type="ORF">NQ317_019547</name>
</gene>
<name>A0ABQ9J584_9CUCU</name>
<dbReference type="EMBL" id="JAPWTJ010001205">
    <property type="protein sequence ID" value="KAJ8973281.1"/>
    <property type="molecule type" value="Genomic_DNA"/>
</dbReference>
<comment type="subcellular location">
    <subcellularLocation>
        <location evidence="1">Nucleus</location>
    </subcellularLocation>
</comment>
<keyword evidence="6" id="KW-0804">Transcription</keyword>
<dbReference type="Pfam" id="PF00096">
    <property type="entry name" value="zf-C2H2"/>
    <property type="match status" value="3"/>
</dbReference>
<dbReference type="SMART" id="SM00355">
    <property type="entry name" value="ZnF_C2H2"/>
    <property type="match status" value="8"/>
</dbReference>
<dbReference type="PROSITE" id="PS50157">
    <property type="entry name" value="ZINC_FINGER_C2H2_2"/>
    <property type="match status" value="6"/>
</dbReference>
<feature type="domain" description="C2H2-type" evidence="9">
    <location>
        <begin position="288"/>
        <end position="316"/>
    </location>
</feature>
<evidence type="ECO:0000259" key="9">
    <source>
        <dbReference type="PROSITE" id="PS50157"/>
    </source>
</evidence>
<evidence type="ECO:0000256" key="4">
    <source>
        <dbReference type="ARBA" id="ARBA00022833"/>
    </source>
</evidence>
<evidence type="ECO:0000256" key="6">
    <source>
        <dbReference type="ARBA" id="ARBA00023163"/>
    </source>
</evidence>
<comment type="caution">
    <text evidence="10">The sequence shown here is derived from an EMBL/GenBank/DDBJ whole genome shotgun (WGS) entry which is preliminary data.</text>
</comment>
<feature type="domain" description="C2H2-type" evidence="9">
    <location>
        <begin position="469"/>
        <end position="498"/>
    </location>
</feature>
<keyword evidence="3 8" id="KW-0863">Zinc-finger</keyword>
<dbReference type="PANTHER" id="PTHR46179:SF13">
    <property type="entry name" value="C2H2-TYPE DOMAIN-CONTAINING PROTEIN"/>
    <property type="match status" value="1"/>
</dbReference>
<dbReference type="SUPFAM" id="SSF57667">
    <property type="entry name" value="beta-beta-alpha zinc fingers"/>
    <property type="match status" value="4"/>
</dbReference>
<protein>
    <recommendedName>
        <fullName evidence="9">C2H2-type domain-containing protein</fullName>
    </recommendedName>
</protein>
<evidence type="ECO:0000256" key="8">
    <source>
        <dbReference type="PROSITE-ProRule" id="PRU00042"/>
    </source>
</evidence>
<evidence type="ECO:0000256" key="3">
    <source>
        <dbReference type="ARBA" id="ARBA00022771"/>
    </source>
</evidence>
<feature type="domain" description="C2H2-type" evidence="9">
    <location>
        <begin position="347"/>
        <end position="376"/>
    </location>
</feature>
<keyword evidence="7" id="KW-0539">Nucleus</keyword>
<evidence type="ECO:0000313" key="11">
    <source>
        <dbReference type="Proteomes" id="UP001162164"/>
    </source>
</evidence>
<feature type="domain" description="C2H2-type" evidence="9">
    <location>
        <begin position="439"/>
        <end position="468"/>
    </location>
</feature>
<dbReference type="Gene3D" id="3.30.160.60">
    <property type="entry name" value="Classic Zinc Finger"/>
    <property type="match status" value="5"/>
</dbReference>